<sequence length="158" mass="18035">MKTTTKISRPETLPELTMQTETMLWLCNFKQKKKTTSVVLKQRNINKRTNSLASSLSVIPHRLQSNVSHRLQSYTSHRLQSHDSQFMLSGSSTKKSSRPETLAGTSMAKKIPLSGMTTKTKTKKEKLPRDRELRRSSLKFSNKILSRTPSSKSFSKQH</sequence>
<keyword evidence="3" id="KW-1185">Reference proteome</keyword>
<feature type="compositionally biased region" description="Basic and acidic residues" evidence="1">
    <location>
        <begin position="125"/>
        <end position="135"/>
    </location>
</feature>
<dbReference type="AlphaFoldDB" id="A0A074XN39"/>
<feature type="region of interest" description="Disordered" evidence="1">
    <location>
        <begin position="78"/>
        <end position="158"/>
    </location>
</feature>
<gene>
    <name evidence="2" type="ORF">M438DRAFT_159267</name>
</gene>
<feature type="compositionally biased region" description="Polar residues" evidence="1">
    <location>
        <begin position="138"/>
        <end position="158"/>
    </location>
</feature>
<reference evidence="2 3" key="1">
    <citation type="journal article" date="2014" name="BMC Genomics">
        <title>Genome sequencing of four Aureobasidium pullulans varieties: biotechnological potential, stress tolerance, and description of new species.</title>
        <authorList>
            <person name="Gostin Ar C."/>
            <person name="Ohm R.A."/>
            <person name="Kogej T."/>
            <person name="Sonjak S."/>
            <person name="Turk M."/>
            <person name="Zajc J."/>
            <person name="Zalar P."/>
            <person name="Grube M."/>
            <person name="Sun H."/>
            <person name="Han J."/>
            <person name="Sharma A."/>
            <person name="Chiniquy J."/>
            <person name="Ngan C.Y."/>
            <person name="Lipzen A."/>
            <person name="Barry K."/>
            <person name="Grigoriev I.V."/>
            <person name="Gunde-Cimerman N."/>
        </authorList>
    </citation>
    <scope>NUCLEOTIDE SEQUENCE [LARGE SCALE GENOMIC DNA]</scope>
    <source>
        <strain evidence="2 3">EXF-150</strain>
    </source>
</reference>
<feature type="compositionally biased region" description="Polar residues" evidence="1">
    <location>
        <begin position="78"/>
        <end position="94"/>
    </location>
</feature>
<evidence type="ECO:0000313" key="2">
    <source>
        <dbReference type="EMBL" id="KEQ86935.1"/>
    </source>
</evidence>
<protein>
    <submittedName>
        <fullName evidence="2">Uncharacterized protein</fullName>
    </submittedName>
</protein>
<accession>A0A074XN39</accession>
<dbReference type="HOGENOM" id="CLU_1669033_0_0_1"/>
<name>A0A074XN39_AURPU</name>
<dbReference type="Proteomes" id="UP000030706">
    <property type="component" value="Unassembled WGS sequence"/>
</dbReference>
<dbReference type="EMBL" id="KL584977">
    <property type="protein sequence ID" value="KEQ86935.1"/>
    <property type="molecule type" value="Genomic_DNA"/>
</dbReference>
<proteinExistence type="predicted"/>
<evidence type="ECO:0000256" key="1">
    <source>
        <dbReference type="SAM" id="MobiDB-lite"/>
    </source>
</evidence>
<dbReference type="RefSeq" id="XP_029763122.1">
    <property type="nucleotide sequence ID" value="XM_029899034.1"/>
</dbReference>
<dbReference type="GeneID" id="40741340"/>
<organism evidence="2 3">
    <name type="scientific">Aureobasidium pullulans EXF-150</name>
    <dbReference type="NCBI Taxonomy" id="1043002"/>
    <lineage>
        <taxon>Eukaryota</taxon>
        <taxon>Fungi</taxon>
        <taxon>Dikarya</taxon>
        <taxon>Ascomycota</taxon>
        <taxon>Pezizomycotina</taxon>
        <taxon>Dothideomycetes</taxon>
        <taxon>Dothideomycetidae</taxon>
        <taxon>Dothideales</taxon>
        <taxon>Saccotheciaceae</taxon>
        <taxon>Aureobasidium</taxon>
    </lineage>
</organism>
<evidence type="ECO:0000313" key="3">
    <source>
        <dbReference type="Proteomes" id="UP000030706"/>
    </source>
</evidence>